<reference evidence="2" key="1">
    <citation type="submission" date="2020-07" db="EMBL/GenBank/DDBJ databases">
        <title>Huge and variable diversity of episymbiotic CPR bacteria and DPANN archaea in groundwater ecosystems.</title>
        <authorList>
            <person name="He C.Y."/>
            <person name="Keren R."/>
            <person name="Whittaker M."/>
            <person name="Farag I.F."/>
            <person name="Doudna J."/>
            <person name="Cate J.H.D."/>
            <person name="Banfield J.F."/>
        </authorList>
    </citation>
    <scope>NUCLEOTIDE SEQUENCE</scope>
    <source>
        <strain evidence="2">NC_groundwater_1482_Ag_S-0.65um_47_24</strain>
    </source>
</reference>
<dbReference type="Proteomes" id="UP000772181">
    <property type="component" value="Unassembled WGS sequence"/>
</dbReference>
<evidence type="ECO:0000313" key="2">
    <source>
        <dbReference type="EMBL" id="MBI4595414.1"/>
    </source>
</evidence>
<dbReference type="EMBL" id="JACQWF010000153">
    <property type="protein sequence ID" value="MBI4595414.1"/>
    <property type="molecule type" value="Genomic_DNA"/>
</dbReference>
<dbReference type="InterPro" id="IPR036388">
    <property type="entry name" value="WH-like_DNA-bd_sf"/>
</dbReference>
<dbReference type="Gene3D" id="1.10.10.10">
    <property type="entry name" value="Winged helix-like DNA-binding domain superfamily/Winged helix DNA-binding domain"/>
    <property type="match status" value="1"/>
</dbReference>
<feature type="region of interest" description="Disordered" evidence="1">
    <location>
        <begin position="1"/>
        <end position="21"/>
    </location>
</feature>
<accession>A0A933GMD1</accession>
<proteinExistence type="predicted"/>
<gene>
    <name evidence="2" type="ORF">HY730_03440</name>
</gene>
<dbReference type="AlphaFoldDB" id="A0A933GMD1"/>
<evidence type="ECO:0000313" key="3">
    <source>
        <dbReference type="Proteomes" id="UP000772181"/>
    </source>
</evidence>
<protein>
    <submittedName>
        <fullName evidence="2">Uncharacterized protein</fullName>
    </submittedName>
</protein>
<comment type="caution">
    <text evidence="2">The sequence shown here is derived from an EMBL/GenBank/DDBJ whole genome shotgun (WGS) entry which is preliminary data.</text>
</comment>
<evidence type="ECO:0000256" key="1">
    <source>
        <dbReference type="SAM" id="MobiDB-lite"/>
    </source>
</evidence>
<sequence length="94" mass="10165">MSLRSERRTKRRGRGQRAEGAPAATDILKVLKALKEALDHALTLTALARKVSLKVGPCQDICQQLSEEGLLEIEPDPETGNDLIKLSAKGMGLS</sequence>
<organism evidence="2 3">
    <name type="scientific">Tectimicrobiota bacterium</name>
    <dbReference type="NCBI Taxonomy" id="2528274"/>
    <lineage>
        <taxon>Bacteria</taxon>
        <taxon>Pseudomonadati</taxon>
        <taxon>Nitrospinota/Tectimicrobiota group</taxon>
        <taxon>Candidatus Tectimicrobiota</taxon>
    </lineage>
</organism>
<name>A0A933GMD1_UNCTE</name>